<dbReference type="VEuPathDB" id="FungiDB:RhiirFUN_012287"/>
<organism evidence="1">
    <name type="scientific">Rhizophagus irregularis (strain DAOM 181602 / DAOM 197198 / MUCL 43194)</name>
    <name type="common">Arbuscular mycorrhizal fungus</name>
    <name type="synonym">Glomus intraradices</name>
    <dbReference type="NCBI Taxonomy" id="747089"/>
    <lineage>
        <taxon>Eukaryota</taxon>
        <taxon>Fungi</taxon>
        <taxon>Fungi incertae sedis</taxon>
        <taxon>Mucoromycota</taxon>
        <taxon>Glomeromycotina</taxon>
        <taxon>Glomeromycetes</taxon>
        <taxon>Glomerales</taxon>
        <taxon>Glomeraceae</taxon>
        <taxon>Rhizophagus</taxon>
    </lineage>
</organism>
<reference evidence="1" key="1">
    <citation type="submission" date="2013-07" db="EMBL/GenBank/DDBJ databases">
        <title>The genome of an arbuscular mycorrhizal fungus provides insights into the evolution of the oldest plant symbiosis.</title>
        <authorList>
            <consortium name="DOE Joint Genome Institute"/>
            <person name="Tisserant E."/>
            <person name="Malbreil M."/>
            <person name="Kuo A."/>
            <person name="Kohler A."/>
            <person name="Symeonidi A."/>
            <person name="Balestrini R."/>
            <person name="Charron P."/>
            <person name="Duensing N."/>
            <person name="Frei-dit-Frey N."/>
            <person name="Gianinazzi-Pearson V."/>
            <person name="Gilbert B."/>
            <person name="Handa Y."/>
            <person name="Hijri M."/>
            <person name="Kaul R."/>
            <person name="Kawaguchi M."/>
            <person name="Krajinski F."/>
            <person name="Lammers P."/>
            <person name="Lapierre D."/>
            <person name="Masclaux F.G."/>
            <person name="Murat C."/>
            <person name="Morin E."/>
            <person name="Ndikumana S."/>
            <person name="Pagni M."/>
            <person name="Petitpierre D."/>
            <person name="Requena N."/>
            <person name="Rosikiewicz P."/>
            <person name="Riley R."/>
            <person name="Saito K."/>
            <person name="San Clemente H."/>
            <person name="Shapiro H."/>
            <person name="van Tuinen D."/>
            <person name="Becard G."/>
            <person name="Bonfante P."/>
            <person name="Paszkowski U."/>
            <person name="Shachar-Hill Y."/>
            <person name="Young J.P."/>
            <person name="Sanders I.R."/>
            <person name="Henrissat B."/>
            <person name="Rensing S.A."/>
            <person name="Grigoriev I.V."/>
            <person name="Corradi N."/>
            <person name="Roux C."/>
            <person name="Martin F."/>
        </authorList>
    </citation>
    <scope>NUCLEOTIDE SEQUENCE</scope>
    <source>
        <strain evidence="1">DAOM 197198</strain>
    </source>
</reference>
<accession>U9SKK7</accession>
<dbReference type="EMBL" id="KI300472">
    <property type="protein sequence ID" value="ERZ96429.1"/>
    <property type="molecule type" value="Genomic_DNA"/>
</dbReference>
<evidence type="ECO:0000313" key="1">
    <source>
        <dbReference type="EMBL" id="ERZ96429.1"/>
    </source>
</evidence>
<name>U9SKK7_RHIID</name>
<sequence>MVLFFFALHTLQQSTIPIPLTEFISFKSKKPFVRICRWITLYDKETCKSHVTAKYDIIGHTVIPYIRIFSCISAKEFYVLCVY</sequence>
<protein>
    <submittedName>
        <fullName evidence="1">Uncharacterized protein</fullName>
    </submittedName>
</protein>
<gene>
    <name evidence="1" type="ORF">GLOINDRAFT_302054</name>
</gene>
<proteinExistence type="predicted"/>
<dbReference type="AlphaFoldDB" id="U9SKK7"/>
<dbReference type="HOGENOM" id="CLU_2543776_0_0_1"/>